<organism evidence="2 3">
    <name type="scientific">Kitasatospora putterlickiae</name>
    <dbReference type="NCBI Taxonomy" id="221725"/>
    <lineage>
        <taxon>Bacteria</taxon>
        <taxon>Bacillati</taxon>
        <taxon>Actinomycetota</taxon>
        <taxon>Actinomycetes</taxon>
        <taxon>Kitasatosporales</taxon>
        <taxon>Streptomycetaceae</taxon>
        <taxon>Kitasatospora</taxon>
    </lineage>
</organism>
<gene>
    <name evidence="2" type="ORF">GCM10009639_50740</name>
</gene>
<dbReference type="Proteomes" id="UP001499863">
    <property type="component" value="Unassembled WGS sequence"/>
</dbReference>
<evidence type="ECO:0000256" key="1">
    <source>
        <dbReference type="SAM" id="MobiDB-lite"/>
    </source>
</evidence>
<reference evidence="2 3" key="1">
    <citation type="journal article" date="2019" name="Int. J. Syst. Evol. Microbiol.">
        <title>The Global Catalogue of Microorganisms (GCM) 10K type strain sequencing project: providing services to taxonomists for standard genome sequencing and annotation.</title>
        <authorList>
            <consortium name="The Broad Institute Genomics Platform"/>
            <consortium name="The Broad Institute Genome Sequencing Center for Infectious Disease"/>
            <person name="Wu L."/>
            <person name="Ma J."/>
        </authorList>
    </citation>
    <scope>NUCLEOTIDE SEQUENCE [LARGE SCALE GENOMIC DNA]</scope>
    <source>
        <strain evidence="2 3">JCM 12393</strain>
    </source>
</reference>
<feature type="compositionally biased region" description="Pro residues" evidence="1">
    <location>
        <begin position="77"/>
        <end position="98"/>
    </location>
</feature>
<name>A0ABN1YDL0_9ACTN</name>
<keyword evidence="3" id="KW-1185">Reference proteome</keyword>
<feature type="compositionally biased region" description="Pro residues" evidence="1">
    <location>
        <begin position="51"/>
        <end position="68"/>
    </location>
</feature>
<evidence type="ECO:0000313" key="3">
    <source>
        <dbReference type="Proteomes" id="UP001499863"/>
    </source>
</evidence>
<feature type="compositionally biased region" description="Acidic residues" evidence="1">
    <location>
        <begin position="1"/>
        <end position="10"/>
    </location>
</feature>
<evidence type="ECO:0000313" key="2">
    <source>
        <dbReference type="EMBL" id="GAA1404666.1"/>
    </source>
</evidence>
<feature type="compositionally biased region" description="Low complexity" evidence="1">
    <location>
        <begin position="33"/>
        <end position="50"/>
    </location>
</feature>
<protein>
    <submittedName>
        <fullName evidence="2">Uncharacterized protein</fullName>
    </submittedName>
</protein>
<accession>A0ABN1YDL0</accession>
<sequence length="236" mass="24036">MPVFPEEPEINESLPGPGVPSPRESDAHALRTPATGGAATAVPSAAGVVPAPVPGPRPAPPRPAPPRPAGARADRPGPSPRPNPIPKPSPPRPAPRPAPVEVRHVPAVEAEALDRADETVDRLLDGGRDPGAVLVLTVGAAHPWQQHELSFGEERYWAQLAEGGDVFYADAELTRPARRPVVVLVVNGGPADRAATAYAEALRRAEALLVVCGGADPAAGGAPLAAGASAPRGLPA</sequence>
<proteinExistence type="predicted"/>
<feature type="region of interest" description="Disordered" evidence="1">
    <location>
        <begin position="1"/>
        <end position="99"/>
    </location>
</feature>
<comment type="caution">
    <text evidence="2">The sequence shown here is derived from an EMBL/GenBank/DDBJ whole genome shotgun (WGS) entry which is preliminary data.</text>
</comment>
<dbReference type="EMBL" id="BAAAKJ010000285">
    <property type="protein sequence ID" value="GAA1404666.1"/>
    <property type="molecule type" value="Genomic_DNA"/>
</dbReference>
<dbReference type="RefSeq" id="WP_344340011.1">
    <property type="nucleotide sequence ID" value="NZ_BAAAKJ010000285.1"/>
</dbReference>